<name>A0A0E9PD76_ANGAN</name>
<proteinExistence type="predicted"/>
<sequence>MKRKYCTISGSGSQEQPMSSHCWLC</sequence>
<protein>
    <submittedName>
        <fullName evidence="2">Uncharacterized protein</fullName>
    </submittedName>
</protein>
<reference evidence="2" key="2">
    <citation type="journal article" date="2015" name="Fish Shellfish Immunol.">
        <title>Early steps in the European eel (Anguilla anguilla)-Vibrio vulnificus interaction in the gills: Role of the RtxA13 toxin.</title>
        <authorList>
            <person name="Callol A."/>
            <person name="Pajuelo D."/>
            <person name="Ebbesson L."/>
            <person name="Teles M."/>
            <person name="MacKenzie S."/>
            <person name="Amaro C."/>
        </authorList>
    </citation>
    <scope>NUCLEOTIDE SEQUENCE</scope>
</reference>
<evidence type="ECO:0000313" key="2">
    <source>
        <dbReference type="EMBL" id="JAH02611.1"/>
    </source>
</evidence>
<dbReference type="EMBL" id="GBXM01105966">
    <property type="protein sequence ID" value="JAH02611.1"/>
    <property type="molecule type" value="Transcribed_RNA"/>
</dbReference>
<dbReference type="AlphaFoldDB" id="A0A0E9PD76"/>
<reference evidence="2" key="1">
    <citation type="submission" date="2014-11" db="EMBL/GenBank/DDBJ databases">
        <authorList>
            <person name="Amaro Gonzalez C."/>
        </authorList>
    </citation>
    <scope>NUCLEOTIDE SEQUENCE</scope>
</reference>
<feature type="compositionally biased region" description="Polar residues" evidence="1">
    <location>
        <begin position="8"/>
        <end position="19"/>
    </location>
</feature>
<evidence type="ECO:0000256" key="1">
    <source>
        <dbReference type="SAM" id="MobiDB-lite"/>
    </source>
</evidence>
<accession>A0A0E9PD76</accession>
<feature type="region of interest" description="Disordered" evidence="1">
    <location>
        <begin position="1"/>
        <end position="25"/>
    </location>
</feature>
<organism evidence="2">
    <name type="scientific">Anguilla anguilla</name>
    <name type="common">European freshwater eel</name>
    <name type="synonym">Muraena anguilla</name>
    <dbReference type="NCBI Taxonomy" id="7936"/>
    <lineage>
        <taxon>Eukaryota</taxon>
        <taxon>Metazoa</taxon>
        <taxon>Chordata</taxon>
        <taxon>Craniata</taxon>
        <taxon>Vertebrata</taxon>
        <taxon>Euteleostomi</taxon>
        <taxon>Actinopterygii</taxon>
        <taxon>Neopterygii</taxon>
        <taxon>Teleostei</taxon>
        <taxon>Anguilliformes</taxon>
        <taxon>Anguillidae</taxon>
        <taxon>Anguilla</taxon>
    </lineage>
</organism>